<gene>
    <name evidence="1" type="ORF">H9888_00330</name>
</gene>
<dbReference type="AlphaFoldDB" id="A0A9D1QB95"/>
<proteinExistence type="predicted"/>
<comment type="caution">
    <text evidence="1">The sequence shown here is derived from an EMBL/GenBank/DDBJ whole genome shotgun (WGS) entry which is preliminary data.</text>
</comment>
<protein>
    <submittedName>
        <fullName evidence="1">Fibrobacter succinogenes major paralogous domain-containing protein</fullName>
    </submittedName>
</protein>
<accession>A0A9D1QB95</accession>
<dbReference type="EMBL" id="DXHL01000003">
    <property type="protein sequence ID" value="HIW09923.1"/>
    <property type="molecule type" value="Genomic_DNA"/>
</dbReference>
<reference evidence="1" key="2">
    <citation type="submission" date="2021-04" db="EMBL/GenBank/DDBJ databases">
        <authorList>
            <person name="Gilroy R."/>
        </authorList>
    </citation>
    <scope>NUCLEOTIDE SEQUENCE</scope>
    <source>
        <strain evidence="1">ChiBcec15-1070</strain>
    </source>
</reference>
<evidence type="ECO:0000313" key="2">
    <source>
        <dbReference type="Proteomes" id="UP000823926"/>
    </source>
</evidence>
<sequence length="190" mass="21459">MTINLHGADGSTALTEDVDGYCKVDISAEGVLNENNTLSYSIQHPLHFIMGNSDWYVLDATYQNDLLWGDNNIKGTYDPCPRGWRVPTDGTWNDFSVITFPYYIQGNQTTDGGYTETNGRQYNHMTWYPASGYRDYEEGTLYSVGRNGYYLTITVDDTSINSLRFYMANGISLNRSGLRTPGFSVRCVQE</sequence>
<reference evidence="1" key="1">
    <citation type="journal article" date="2021" name="PeerJ">
        <title>Extensive microbial diversity within the chicken gut microbiome revealed by metagenomics and culture.</title>
        <authorList>
            <person name="Gilroy R."/>
            <person name="Ravi A."/>
            <person name="Getino M."/>
            <person name="Pursley I."/>
            <person name="Horton D.L."/>
            <person name="Alikhan N.F."/>
            <person name="Baker D."/>
            <person name="Gharbi K."/>
            <person name="Hall N."/>
            <person name="Watson M."/>
            <person name="Adriaenssens E.M."/>
            <person name="Foster-Nyarko E."/>
            <person name="Jarju S."/>
            <person name="Secka A."/>
            <person name="Antonio M."/>
            <person name="Oren A."/>
            <person name="Chaudhuri R.R."/>
            <person name="La Ragione R."/>
            <person name="Hildebrand F."/>
            <person name="Pallen M.J."/>
        </authorList>
    </citation>
    <scope>NUCLEOTIDE SEQUENCE</scope>
    <source>
        <strain evidence="1">ChiBcec15-1070</strain>
    </source>
</reference>
<organism evidence="1 2">
    <name type="scientific">Candidatus Rikenella faecigallinarum</name>
    <dbReference type="NCBI Taxonomy" id="2838745"/>
    <lineage>
        <taxon>Bacteria</taxon>
        <taxon>Pseudomonadati</taxon>
        <taxon>Bacteroidota</taxon>
        <taxon>Bacteroidia</taxon>
        <taxon>Bacteroidales</taxon>
        <taxon>Rikenellaceae</taxon>
        <taxon>Rikenella</taxon>
    </lineage>
</organism>
<name>A0A9D1QB95_9BACT</name>
<dbReference type="Proteomes" id="UP000823926">
    <property type="component" value="Unassembled WGS sequence"/>
</dbReference>
<evidence type="ECO:0000313" key="1">
    <source>
        <dbReference type="EMBL" id="HIW09923.1"/>
    </source>
</evidence>